<comment type="similarity">
    <text evidence="5">Belongs to the thiolase-like superfamily. Beta-ketoacyl-ACP synthases family.</text>
</comment>
<feature type="domain" description="Ketosynthase family 3 (KS3)" evidence="6">
    <location>
        <begin position="10"/>
        <end position="436"/>
    </location>
</feature>
<organism evidence="7">
    <name type="scientific">Streptomyces haneummycinicus</name>
    <dbReference type="NCBI Taxonomy" id="3074435"/>
    <lineage>
        <taxon>Bacteria</taxon>
        <taxon>Bacillati</taxon>
        <taxon>Actinomycetota</taxon>
        <taxon>Actinomycetes</taxon>
        <taxon>Kitasatosporales</taxon>
        <taxon>Streptomycetaceae</taxon>
        <taxon>Streptomyces</taxon>
    </lineage>
</organism>
<dbReference type="Pfam" id="PF00109">
    <property type="entry name" value="ketoacyl-synt"/>
    <property type="match status" value="1"/>
</dbReference>
<dbReference type="Pfam" id="PF02801">
    <property type="entry name" value="Ketoacyl-synt_C"/>
    <property type="match status" value="1"/>
</dbReference>
<keyword evidence="1" id="KW-0596">Phosphopantetheine</keyword>
<sequence length="460" mass="48651">MSELQRAATREKIAIIGMGCRLPGGASDYRTYWENLSQGKDCIVPTPSDRYDIRTLASQHQTKPGRLVGGRGGYIDGFDEFDPAFFGISPREAAHMDPQQRKLLEVAWEALEDGGQKPAELAGQDVGVFVGAFTLDYKILQFADLGFETLTAHTATGTMMTMVSNRISYCFDFRGPSVSLDTACSSSLVAVHLACQSLSRGESMLALAGGALLHGAPQYTIAETKGGFLSPDGRSRTFDASANGYVRAEGVGLIALKRLDDALRDGDPVHAVIIGSGVNQDGRTDGITVPNADAQVTLIERVCAEAGITPGGLQYVEAHGTSTPVGDPVEAGALGRALSIGRAPGARCHVGSVKANIGHCESAAGIAGLIKTVLCLKHRTIPPHINLEEINPAIDLASLPYEIPTRAVPWPDHEGPAHAGSIPSVSAVPTHTFCSKPLRRTERPVCRGNVARLPALPFCP</sequence>
<dbReference type="GO" id="GO:0006633">
    <property type="term" value="P:fatty acid biosynthetic process"/>
    <property type="evidence" value="ECO:0007669"/>
    <property type="project" value="InterPro"/>
</dbReference>
<evidence type="ECO:0000256" key="4">
    <source>
        <dbReference type="ARBA" id="ARBA00023315"/>
    </source>
</evidence>
<dbReference type="PANTHER" id="PTHR43775:SF37">
    <property type="entry name" value="SI:DKEY-61P9.11"/>
    <property type="match status" value="1"/>
</dbReference>
<evidence type="ECO:0000256" key="5">
    <source>
        <dbReference type="RuleBase" id="RU003694"/>
    </source>
</evidence>
<dbReference type="InterPro" id="IPR050091">
    <property type="entry name" value="PKS_NRPS_Biosynth_Enz"/>
</dbReference>
<protein>
    <recommendedName>
        <fullName evidence="6">Ketosynthase family 3 (KS3) domain-containing protein</fullName>
    </recommendedName>
</protein>
<reference evidence="7" key="2">
    <citation type="submission" date="2024-07" db="EMBL/GenBank/DDBJ databases">
        <title>Streptomyces haneummycinica sp. nov., a new antibiotic-producing actinobacterium isolated from marine sediment.</title>
        <authorList>
            <person name="Uemura M."/>
            <person name="Hamada M."/>
            <person name="Hirano S."/>
            <person name="Kobayashi K."/>
            <person name="Ohshiro T."/>
            <person name="Kobayashi T."/>
            <person name="Terahara T."/>
        </authorList>
    </citation>
    <scope>NUCLEOTIDE SEQUENCE</scope>
    <source>
        <strain evidence="7">KM77-8</strain>
    </source>
</reference>
<dbReference type="SMART" id="SM00825">
    <property type="entry name" value="PKS_KS"/>
    <property type="match status" value="1"/>
</dbReference>
<dbReference type="GO" id="GO:0004312">
    <property type="term" value="F:fatty acid synthase activity"/>
    <property type="evidence" value="ECO:0007669"/>
    <property type="project" value="TreeGrafter"/>
</dbReference>
<keyword evidence="4" id="KW-0012">Acyltransferase</keyword>
<name>A0AAT9HQ64_9ACTN</name>
<evidence type="ECO:0000256" key="2">
    <source>
        <dbReference type="ARBA" id="ARBA00022553"/>
    </source>
</evidence>
<evidence type="ECO:0000256" key="1">
    <source>
        <dbReference type="ARBA" id="ARBA00022450"/>
    </source>
</evidence>
<dbReference type="PROSITE" id="PS52004">
    <property type="entry name" value="KS3_2"/>
    <property type="match status" value="1"/>
</dbReference>
<dbReference type="InterPro" id="IPR020841">
    <property type="entry name" value="PKS_Beta-ketoAc_synthase_dom"/>
</dbReference>
<accession>A0AAT9HQ64</accession>
<dbReference type="GO" id="GO:0004315">
    <property type="term" value="F:3-oxoacyl-[acyl-carrier-protein] synthase activity"/>
    <property type="evidence" value="ECO:0007669"/>
    <property type="project" value="InterPro"/>
</dbReference>
<evidence type="ECO:0000259" key="6">
    <source>
        <dbReference type="PROSITE" id="PS52004"/>
    </source>
</evidence>
<proteinExistence type="inferred from homology"/>
<evidence type="ECO:0000256" key="3">
    <source>
        <dbReference type="ARBA" id="ARBA00022679"/>
    </source>
</evidence>
<dbReference type="InterPro" id="IPR016039">
    <property type="entry name" value="Thiolase-like"/>
</dbReference>
<dbReference type="AlphaFoldDB" id="A0AAT9HQ64"/>
<reference evidence="7" key="1">
    <citation type="submission" date="2024-06" db="EMBL/GenBank/DDBJ databases">
        <authorList>
            <consortium name="consrtm"/>
            <person name="Uemura M."/>
            <person name="Terahara T."/>
        </authorList>
    </citation>
    <scope>NUCLEOTIDE SEQUENCE</scope>
    <source>
        <strain evidence="7">KM77-8</strain>
    </source>
</reference>
<dbReference type="Gene3D" id="3.40.47.10">
    <property type="match status" value="1"/>
</dbReference>
<keyword evidence="2" id="KW-0597">Phosphoprotein</keyword>
<dbReference type="PANTHER" id="PTHR43775">
    <property type="entry name" value="FATTY ACID SYNTHASE"/>
    <property type="match status" value="1"/>
</dbReference>
<evidence type="ECO:0000313" key="7">
    <source>
        <dbReference type="EMBL" id="BFO19324.1"/>
    </source>
</evidence>
<dbReference type="SUPFAM" id="SSF53901">
    <property type="entry name" value="Thiolase-like"/>
    <property type="match status" value="1"/>
</dbReference>
<gene>
    <name evidence="7" type="ORF">SHKM778_57120</name>
</gene>
<dbReference type="EMBL" id="AP035768">
    <property type="protein sequence ID" value="BFO19324.1"/>
    <property type="molecule type" value="Genomic_DNA"/>
</dbReference>
<dbReference type="InterPro" id="IPR014031">
    <property type="entry name" value="Ketoacyl_synth_C"/>
</dbReference>
<dbReference type="CDD" id="cd00833">
    <property type="entry name" value="PKS"/>
    <property type="match status" value="1"/>
</dbReference>
<dbReference type="PROSITE" id="PS00606">
    <property type="entry name" value="KS3_1"/>
    <property type="match status" value="1"/>
</dbReference>
<dbReference type="InterPro" id="IPR014030">
    <property type="entry name" value="Ketoacyl_synth_N"/>
</dbReference>
<keyword evidence="3 5" id="KW-0808">Transferase</keyword>
<dbReference type="InterPro" id="IPR018201">
    <property type="entry name" value="Ketoacyl_synth_AS"/>
</dbReference>